<feature type="compositionally biased region" description="Polar residues" evidence="1">
    <location>
        <begin position="514"/>
        <end position="523"/>
    </location>
</feature>
<proteinExistence type="predicted"/>
<feature type="compositionally biased region" description="Polar residues" evidence="1">
    <location>
        <begin position="111"/>
        <end position="134"/>
    </location>
</feature>
<feature type="region of interest" description="Disordered" evidence="1">
    <location>
        <begin position="307"/>
        <end position="370"/>
    </location>
</feature>
<organism evidence="2 3">
    <name type="scientific">Aspergillus glaucus CBS 516.65</name>
    <dbReference type="NCBI Taxonomy" id="1160497"/>
    <lineage>
        <taxon>Eukaryota</taxon>
        <taxon>Fungi</taxon>
        <taxon>Dikarya</taxon>
        <taxon>Ascomycota</taxon>
        <taxon>Pezizomycotina</taxon>
        <taxon>Eurotiomycetes</taxon>
        <taxon>Eurotiomycetidae</taxon>
        <taxon>Eurotiales</taxon>
        <taxon>Aspergillaceae</taxon>
        <taxon>Aspergillus</taxon>
        <taxon>Aspergillus subgen. Aspergillus</taxon>
    </lineage>
</organism>
<feature type="region of interest" description="Disordered" evidence="1">
    <location>
        <begin position="407"/>
        <end position="427"/>
    </location>
</feature>
<feature type="region of interest" description="Disordered" evidence="1">
    <location>
        <begin position="195"/>
        <end position="258"/>
    </location>
</feature>
<dbReference type="GeneID" id="34462003"/>
<reference evidence="3" key="1">
    <citation type="journal article" date="2017" name="Genome Biol.">
        <title>Comparative genomics reveals high biological diversity and specific adaptations in the industrially and medically important fungal genus Aspergillus.</title>
        <authorList>
            <person name="de Vries R.P."/>
            <person name="Riley R."/>
            <person name="Wiebenga A."/>
            <person name="Aguilar-Osorio G."/>
            <person name="Amillis S."/>
            <person name="Uchima C.A."/>
            <person name="Anderluh G."/>
            <person name="Asadollahi M."/>
            <person name="Askin M."/>
            <person name="Barry K."/>
            <person name="Battaglia E."/>
            <person name="Bayram O."/>
            <person name="Benocci T."/>
            <person name="Braus-Stromeyer S.A."/>
            <person name="Caldana C."/>
            <person name="Canovas D."/>
            <person name="Cerqueira G.C."/>
            <person name="Chen F."/>
            <person name="Chen W."/>
            <person name="Choi C."/>
            <person name="Clum A."/>
            <person name="Dos Santos R.A."/>
            <person name="Damasio A.R."/>
            <person name="Diallinas G."/>
            <person name="Emri T."/>
            <person name="Fekete E."/>
            <person name="Flipphi M."/>
            <person name="Freyberg S."/>
            <person name="Gallo A."/>
            <person name="Gournas C."/>
            <person name="Habgood R."/>
            <person name="Hainaut M."/>
            <person name="Harispe M.L."/>
            <person name="Henrissat B."/>
            <person name="Hilden K.S."/>
            <person name="Hope R."/>
            <person name="Hossain A."/>
            <person name="Karabika E."/>
            <person name="Karaffa L."/>
            <person name="Karanyi Z."/>
            <person name="Krasevec N."/>
            <person name="Kuo A."/>
            <person name="Kusch H."/>
            <person name="LaButti K."/>
            <person name="Lagendijk E.L."/>
            <person name="Lapidus A."/>
            <person name="Levasseur A."/>
            <person name="Lindquist E."/>
            <person name="Lipzen A."/>
            <person name="Logrieco A.F."/>
            <person name="MacCabe A."/>
            <person name="Maekelae M.R."/>
            <person name="Malavazi I."/>
            <person name="Melin P."/>
            <person name="Meyer V."/>
            <person name="Mielnichuk N."/>
            <person name="Miskei M."/>
            <person name="Molnar A.P."/>
            <person name="Mule G."/>
            <person name="Ngan C.Y."/>
            <person name="Orejas M."/>
            <person name="Orosz E."/>
            <person name="Ouedraogo J.P."/>
            <person name="Overkamp K.M."/>
            <person name="Park H.-S."/>
            <person name="Perrone G."/>
            <person name="Piumi F."/>
            <person name="Punt P.J."/>
            <person name="Ram A.F."/>
            <person name="Ramon A."/>
            <person name="Rauscher S."/>
            <person name="Record E."/>
            <person name="Riano-Pachon D.M."/>
            <person name="Robert V."/>
            <person name="Roehrig J."/>
            <person name="Ruller R."/>
            <person name="Salamov A."/>
            <person name="Salih N.S."/>
            <person name="Samson R.A."/>
            <person name="Sandor E."/>
            <person name="Sanguinetti M."/>
            <person name="Schuetze T."/>
            <person name="Sepcic K."/>
            <person name="Shelest E."/>
            <person name="Sherlock G."/>
            <person name="Sophianopoulou V."/>
            <person name="Squina F.M."/>
            <person name="Sun H."/>
            <person name="Susca A."/>
            <person name="Todd R.B."/>
            <person name="Tsang A."/>
            <person name="Unkles S.E."/>
            <person name="van de Wiele N."/>
            <person name="van Rossen-Uffink D."/>
            <person name="Oliveira J.V."/>
            <person name="Vesth T.C."/>
            <person name="Visser J."/>
            <person name="Yu J.-H."/>
            <person name="Zhou M."/>
            <person name="Andersen M.R."/>
            <person name="Archer D.B."/>
            <person name="Baker S.E."/>
            <person name="Benoit I."/>
            <person name="Brakhage A.A."/>
            <person name="Braus G.H."/>
            <person name="Fischer R."/>
            <person name="Frisvad J.C."/>
            <person name="Goldman G.H."/>
            <person name="Houbraken J."/>
            <person name="Oakley B."/>
            <person name="Pocsi I."/>
            <person name="Scazzocchio C."/>
            <person name="Seiboth B."/>
            <person name="vanKuyk P.A."/>
            <person name="Wortman J."/>
            <person name="Dyer P.S."/>
            <person name="Grigoriev I.V."/>
        </authorList>
    </citation>
    <scope>NUCLEOTIDE SEQUENCE [LARGE SCALE GENOMIC DNA]</scope>
    <source>
        <strain evidence="3">CBS 516.65</strain>
    </source>
</reference>
<name>A0A1L9VVQ8_ASPGL</name>
<evidence type="ECO:0000256" key="1">
    <source>
        <dbReference type="SAM" id="MobiDB-lite"/>
    </source>
</evidence>
<feature type="compositionally biased region" description="Basic and acidic residues" evidence="1">
    <location>
        <begin position="408"/>
        <end position="423"/>
    </location>
</feature>
<feature type="compositionally biased region" description="Low complexity" evidence="1">
    <location>
        <begin position="248"/>
        <end position="258"/>
    </location>
</feature>
<evidence type="ECO:0000313" key="3">
    <source>
        <dbReference type="Proteomes" id="UP000184300"/>
    </source>
</evidence>
<sequence length="567" mass="63352">MMFTEEEYESLPPALQRKFFSNTERLRMRLAHSDHSSPANGGSDYPPPVLASALPRRLHFQNLRRRPNHTTTTTATTPASASASAGSAVRRRASNNNNNNKKKKRSRRLDTFSSHDSYNSSVTAPPLLSPSSAQKPQLGSLQLAYLSAQVDLQCFQSLPPKVQQKFFSPEERAYLRQVYRDSVIFDSADQAVYRSEQKKKQTHPSCESLPSDTTTTDLSQTSTLYIESSDSDWDTEAEPDDEDDDDNNNNNNNNEMDNSLNDSFRWLDGDGDLDLRLDDYHAHVTNANPVPKQPPRRKPSFRRTMSFSANRQARKAASSVSHPAVPGSSQSSTVPSSLANIVGRTSTSRPPSGYQRPTMHAPRSSTSSIDPAAQYYQDPEARLKLRVYLASPQKFDEAIEFGFPALNDGKDDNALSERPERVSEGLASPKVQKLTGTFFEDANGAVHGNRCSNDKNRRKSSRLSTVAKAPQTLKNPPNKRQACTAAPPPALRRVPGNREMTLKMTLTRPDLREQSSPSVSPTSAEDPLRPEELPPVADSYPDIWDESDSEQQNVMKKMWRRLRKPKY</sequence>
<dbReference type="AlphaFoldDB" id="A0A1L9VVQ8"/>
<feature type="region of interest" description="Disordered" evidence="1">
    <location>
        <begin position="443"/>
        <end position="552"/>
    </location>
</feature>
<protein>
    <submittedName>
        <fullName evidence="2">Uncharacterized protein</fullName>
    </submittedName>
</protein>
<dbReference type="Proteomes" id="UP000184300">
    <property type="component" value="Unassembled WGS sequence"/>
</dbReference>
<dbReference type="OrthoDB" id="5380370at2759"/>
<dbReference type="VEuPathDB" id="FungiDB:ASPGLDRAFT_43097"/>
<feature type="compositionally biased region" description="Low complexity" evidence="1">
    <location>
        <begin position="69"/>
        <end position="99"/>
    </location>
</feature>
<feature type="compositionally biased region" description="Acidic residues" evidence="1">
    <location>
        <begin position="229"/>
        <end position="247"/>
    </location>
</feature>
<dbReference type="EMBL" id="KV878890">
    <property type="protein sequence ID" value="OJJ88003.1"/>
    <property type="molecule type" value="Genomic_DNA"/>
</dbReference>
<feature type="compositionally biased region" description="Low complexity" evidence="1">
    <location>
        <begin position="328"/>
        <end position="337"/>
    </location>
</feature>
<feature type="region of interest" description="Disordered" evidence="1">
    <location>
        <begin position="61"/>
        <end position="134"/>
    </location>
</feature>
<evidence type="ECO:0000313" key="2">
    <source>
        <dbReference type="EMBL" id="OJJ88003.1"/>
    </source>
</evidence>
<keyword evidence="3" id="KW-1185">Reference proteome</keyword>
<feature type="compositionally biased region" description="Low complexity" evidence="1">
    <location>
        <begin position="208"/>
        <end position="224"/>
    </location>
</feature>
<gene>
    <name evidence="2" type="ORF">ASPGLDRAFT_43097</name>
</gene>
<accession>A0A1L9VVQ8</accession>
<dbReference type="RefSeq" id="XP_022404686.1">
    <property type="nucleotide sequence ID" value="XM_022545742.1"/>
</dbReference>